<dbReference type="EMBL" id="CAJOBZ010000033">
    <property type="protein sequence ID" value="CAF4895729.1"/>
    <property type="molecule type" value="Genomic_DNA"/>
</dbReference>
<sequence length="115" mass="13279">MVGAELLHKIDNRLKQITGKNTDFGSIDVILIGDLRQLPPVRPTPIYKKIRTSMIGPHLWRKLKFYQLTTVMRQANVAFSQILTEIGNGDVVDEHEFQLIESRFFKKRGCCYIMS</sequence>
<comment type="similarity">
    <text evidence="1">Belongs to the helicase family.</text>
</comment>
<keyword evidence="1" id="KW-0378">Hydrolase</keyword>
<dbReference type="GO" id="GO:0006281">
    <property type="term" value="P:DNA repair"/>
    <property type="evidence" value="ECO:0007669"/>
    <property type="project" value="UniProtKB-KW"/>
</dbReference>
<dbReference type="Proteomes" id="UP000663880">
    <property type="component" value="Unassembled WGS sequence"/>
</dbReference>
<accession>A0A821UVR5</accession>
<dbReference type="PANTHER" id="PTHR47642:SF5">
    <property type="entry name" value="ATP-DEPENDENT DNA HELICASE"/>
    <property type="match status" value="1"/>
</dbReference>
<dbReference type="Gene3D" id="3.40.50.300">
    <property type="entry name" value="P-loop containing nucleotide triphosphate hydrolases"/>
    <property type="match status" value="1"/>
</dbReference>
<keyword evidence="1" id="KW-0233">DNA recombination</keyword>
<keyword evidence="1" id="KW-0227">DNA damage</keyword>
<dbReference type="EC" id="5.6.2.3" evidence="1"/>
<keyword evidence="1" id="KW-0067">ATP-binding</keyword>
<gene>
    <name evidence="3" type="ORF">PMACD_LOCUS10861</name>
</gene>
<comment type="caution">
    <text evidence="3">The sequence shown here is derived from an EMBL/GenBank/DDBJ whole genome shotgun (WGS) entry which is preliminary data.</text>
</comment>
<evidence type="ECO:0000313" key="3">
    <source>
        <dbReference type="EMBL" id="CAF4895729.1"/>
    </source>
</evidence>
<reference evidence="3" key="1">
    <citation type="submission" date="2021-02" db="EMBL/GenBank/DDBJ databases">
        <authorList>
            <person name="Steward A R."/>
        </authorList>
    </citation>
    <scope>NUCLEOTIDE SEQUENCE</scope>
</reference>
<dbReference type="GO" id="GO:0006310">
    <property type="term" value="P:DNA recombination"/>
    <property type="evidence" value="ECO:0007669"/>
    <property type="project" value="UniProtKB-KW"/>
</dbReference>
<dbReference type="GO" id="GO:0005524">
    <property type="term" value="F:ATP binding"/>
    <property type="evidence" value="ECO:0007669"/>
    <property type="project" value="UniProtKB-KW"/>
</dbReference>
<keyword evidence="1" id="KW-0547">Nucleotide-binding</keyword>
<dbReference type="GO" id="GO:0000723">
    <property type="term" value="P:telomere maintenance"/>
    <property type="evidence" value="ECO:0007669"/>
    <property type="project" value="InterPro"/>
</dbReference>
<dbReference type="GO" id="GO:0043139">
    <property type="term" value="F:5'-3' DNA helicase activity"/>
    <property type="evidence" value="ECO:0007669"/>
    <property type="project" value="UniProtKB-EC"/>
</dbReference>
<feature type="domain" description="DNA helicase Pif1-like DEAD-box helicase" evidence="2">
    <location>
        <begin position="1"/>
        <end position="95"/>
    </location>
</feature>
<evidence type="ECO:0000259" key="2">
    <source>
        <dbReference type="Pfam" id="PF05970"/>
    </source>
</evidence>
<dbReference type="InterPro" id="IPR051055">
    <property type="entry name" value="PIF1_helicase"/>
</dbReference>
<dbReference type="InterPro" id="IPR027417">
    <property type="entry name" value="P-loop_NTPase"/>
</dbReference>
<evidence type="ECO:0000256" key="1">
    <source>
        <dbReference type="RuleBase" id="RU363044"/>
    </source>
</evidence>
<keyword evidence="1" id="KW-0234">DNA repair</keyword>
<dbReference type="Pfam" id="PF05970">
    <property type="entry name" value="PIF1"/>
    <property type="match status" value="1"/>
</dbReference>
<dbReference type="InterPro" id="IPR010285">
    <property type="entry name" value="DNA_helicase_pif1-like_DEAD"/>
</dbReference>
<dbReference type="AlphaFoldDB" id="A0A821UVR5"/>
<dbReference type="SUPFAM" id="SSF52540">
    <property type="entry name" value="P-loop containing nucleoside triphosphate hydrolases"/>
    <property type="match status" value="1"/>
</dbReference>
<comment type="cofactor">
    <cofactor evidence="1">
        <name>Mg(2+)</name>
        <dbReference type="ChEBI" id="CHEBI:18420"/>
    </cofactor>
</comment>
<dbReference type="GO" id="GO:0016787">
    <property type="term" value="F:hydrolase activity"/>
    <property type="evidence" value="ECO:0007669"/>
    <property type="project" value="UniProtKB-KW"/>
</dbReference>
<keyword evidence="1" id="KW-0347">Helicase</keyword>
<evidence type="ECO:0000313" key="4">
    <source>
        <dbReference type="Proteomes" id="UP000663880"/>
    </source>
</evidence>
<name>A0A821UVR5_9NEOP</name>
<protein>
    <recommendedName>
        <fullName evidence="1">ATP-dependent DNA helicase</fullName>
        <ecNumber evidence="1">5.6.2.3</ecNumber>
    </recommendedName>
</protein>
<proteinExistence type="inferred from homology"/>
<organism evidence="3 4">
    <name type="scientific">Pieris macdunnoughi</name>
    <dbReference type="NCBI Taxonomy" id="345717"/>
    <lineage>
        <taxon>Eukaryota</taxon>
        <taxon>Metazoa</taxon>
        <taxon>Ecdysozoa</taxon>
        <taxon>Arthropoda</taxon>
        <taxon>Hexapoda</taxon>
        <taxon>Insecta</taxon>
        <taxon>Pterygota</taxon>
        <taxon>Neoptera</taxon>
        <taxon>Endopterygota</taxon>
        <taxon>Lepidoptera</taxon>
        <taxon>Glossata</taxon>
        <taxon>Ditrysia</taxon>
        <taxon>Papilionoidea</taxon>
        <taxon>Pieridae</taxon>
        <taxon>Pierinae</taxon>
        <taxon>Pieris</taxon>
    </lineage>
</organism>
<keyword evidence="4" id="KW-1185">Reference proteome</keyword>
<comment type="catalytic activity">
    <reaction evidence="1">
        <text>ATP + H2O = ADP + phosphate + H(+)</text>
        <dbReference type="Rhea" id="RHEA:13065"/>
        <dbReference type="ChEBI" id="CHEBI:15377"/>
        <dbReference type="ChEBI" id="CHEBI:15378"/>
        <dbReference type="ChEBI" id="CHEBI:30616"/>
        <dbReference type="ChEBI" id="CHEBI:43474"/>
        <dbReference type="ChEBI" id="CHEBI:456216"/>
        <dbReference type="EC" id="5.6.2.3"/>
    </reaction>
</comment>
<dbReference type="PANTHER" id="PTHR47642">
    <property type="entry name" value="ATP-DEPENDENT DNA HELICASE"/>
    <property type="match status" value="1"/>
</dbReference>
<dbReference type="OrthoDB" id="416437at2759"/>